<dbReference type="AlphaFoldDB" id="A0A4Y2SK82"/>
<reference evidence="1 2" key="1">
    <citation type="journal article" date="2019" name="Sci. Rep.">
        <title>Orb-weaving spider Araneus ventricosus genome elucidates the spidroin gene catalogue.</title>
        <authorList>
            <person name="Kono N."/>
            <person name="Nakamura H."/>
            <person name="Ohtoshi R."/>
            <person name="Moran D.A.P."/>
            <person name="Shinohara A."/>
            <person name="Yoshida Y."/>
            <person name="Fujiwara M."/>
            <person name="Mori M."/>
            <person name="Tomita M."/>
            <person name="Arakawa K."/>
        </authorList>
    </citation>
    <scope>NUCLEOTIDE SEQUENCE [LARGE SCALE GENOMIC DNA]</scope>
</reference>
<organism evidence="1 2">
    <name type="scientific">Araneus ventricosus</name>
    <name type="common">Orbweaver spider</name>
    <name type="synonym">Epeira ventricosa</name>
    <dbReference type="NCBI Taxonomy" id="182803"/>
    <lineage>
        <taxon>Eukaryota</taxon>
        <taxon>Metazoa</taxon>
        <taxon>Ecdysozoa</taxon>
        <taxon>Arthropoda</taxon>
        <taxon>Chelicerata</taxon>
        <taxon>Arachnida</taxon>
        <taxon>Araneae</taxon>
        <taxon>Araneomorphae</taxon>
        <taxon>Entelegynae</taxon>
        <taxon>Araneoidea</taxon>
        <taxon>Araneidae</taxon>
        <taxon>Araneus</taxon>
    </lineage>
</organism>
<evidence type="ECO:0000313" key="2">
    <source>
        <dbReference type="Proteomes" id="UP000499080"/>
    </source>
</evidence>
<evidence type="ECO:0000313" key="1">
    <source>
        <dbReference type="EMBL" id="GBN87649.1"/>
    </source>
</evidence>
<sequence>MSCVFSVPREHRPTTCVQTTNNFICVPRKKTTLGSVSDSISTRPRNDHEWRVNKVISGRLCGRVKHCYQPPVTQRSRREIKLLQERPGGALWVAGKAPNLHVIDWAWRLFLKSLKEELRECN</sequence>
<dbReference type="Proteomes" id="UP000499080">
    <property type="component" value="Unassembled WGS sequence"/>
</dbReference>
<accession>A0A4Y2SK82</accession>
<dbReference type="EMBL" id="BGPR01021898">
    <property type="protein sequence ID" value="GBN87649.1"/>
    <property type="molecule type" value="Genomic_DNA"/>
</dbReference>
<name>A0A4Y2SK82_ARAVE</name>
<gene>
    <name evidence="1" type="ORF">AVEN_215204_1</name>
</gene>
<protein>
    <submittedName>
        <fullName evidence="1">Uncharacterized protein</fullName>
    </submittedName>
</protein>
<comment type="caution">
    <text evidence="1">The sequence shown here is derived from an EMBL/GenBank/DDBJ whole genome shotgun (WGS) entry which is preliminary data.</text>
</comment>
<proteinExistence type="predicted"/>
<keyword evidence="2" id="KW-1185">Reference proteome</keyword>